<name>A0AAE0NA38_9PEZI</name>
<dbReference type="PANTHER" id="PTHR21310">
    <property type="entry name" value="AMINOGLYCOSIDE PHOSPHOTRANSFERASE-RELATED-RELATED"/>
    <property type="match status" value="1"/>
</dbReference>
<sequence length="100" mass="11508">PEVDKIKIVLASYLAGHTLEVDFLAQGTWNQVFLVVDKDRGDEFIFRVCLPVYPWFKTEAEVATIQFIRDNNTSIPAPRVLAFDSSAENELGYEWILMER</sequence>
<dbReference type="AlphaFoldDB" id="A0AAE0NA38"/>
<organism evidence="1 2">
    <name type="scientific">Lasiosphaeria ovina</name>
    <dbReference type="NCBI Taxonomy" id="92902"/>
    <lineage>
        <taxon>Eukaryota</taxon>
        <taxon>Fungi</taxon>
        <taxon>Dikarya</taxon>
        <taxon>Ascomycota</taxon>
        <taxon>Pezizomycotina</taxon>
        <taxon>Sordariomycetes</taxon>
        <taxon>Sordariomycetidae</taxon>
        <taxon>Sordariales</taxon>
        <taxon>Lasiosphaeriaceae</taxon>
        <taxon>Lasiosphaeria</taxon>
    </lineage>
</organism>
<keyword evidence="2" id="KW-1185">Reference proteome</keyword>
<reference evidence="1" key="1">
    <citation type="journal article" date="2023" name="Mol. Phylogenet. Evol.">
        <title>Genome-scale phylogeny and comparative genomics of the fungal order Sordariales.</title>
        <authorList>
            <person name="Hensen N."/>
            <person name="Bonometti L."/>
            <person name="Westerberg I."/>
            <person name="Brannstrom I.O."/>
            <person name="Guillou S."/>
            <person name="Cros-Aarteil S."/>
            <person name="Calhoun S."/>
            <person name="Haridas S."/>
            <person name="Kuo A."/>
            <person name="Mondo S."/>
            <person name="Pangilinan J."/>
            <person name="Riley R."/>
            <person name="LaButti K."/>
            <person name="Andreopoulos B."/>
            <person name="Lipzen A."/>
            <person name="Chen C."/>
            <person name="Yan M."/>
            <person name="Daum C."/>
            <person name="Ng V."/>
            <person name="Clum A."/>
            <person name="Steindorff A."/>
            <person name="Ohm R.A."/>
            <person name="Martin F."/>
            <person name="Silar P."/>
            <person name="Natvig D.O."/>
            <person name="Lalanne C."/>
            <person name="Gautier V."/>
            <person name="Ament-Velasquez S.L."/>
            <person name="Kruys A."/>
            <person name="Hutchinson M.I."/>
            <person name="Powell A.J."/>
            <person name="Barry K."/>
            <person name="Miller A.N."/>
            <person name="Grigoriev I.V."/>
            <person name="Debuchy R."/>
            <person name="Gladieux P."/>
            <person name="Hiltunen Thoren M."/>
            <person name="Johannesson H."/>
        </authorList>
    </citation>
    <scope>NUCLEOTIDE SEQUENCE</scope>
    <source>
        <strain evidence="1">CBS 958.72</strain>
    </source>
</reference>
<proteinExistence type="predicted"/>
<dbReference type="Proteomes" id="UP001287356">
    <property type="component" value="Unassembled WGS sequence"/>
</dbReference>
<evidence type="ECO:0000313" key="2">
    <source>
        <dbReference type="Proteomes" id="UP001287356"/>
    </source>
</evidence>
<dbReference type="InterPro" id="IPR051678">
    <property type="entry name" value="AGP_Transferase"/>
</dbReference>
<evidence type="ECO:0000313" key="1">
    <source>
        <dbReference type="EMBL" id="KAK3375825.1"/>
    </source>
</evidence>
<gene>
    <name evidence="1" type="ORF">B0T24DRAFT_509163</name>
</gene>
<dbReference type="PANTHER" id="PTHR21310:SF13">
    <property type="entry name" value="AMINOGLYCOSIDE PHOSPHOTRANSFERASE DOMAIN-CONTAINING PROTEIN"/>
    <property type="match status" value="1"/>
</dbReference>
<reference evidence="1" key="2">
    <citation type="submission" date="2023-06" db="EMBL/GenBank/DDBJ databases">
        <authorList>
            <consortium name="Lawrence Berkeley National Laboratory"/>
            <person name="Haridas S."/>
            <person name="Hensen N."/>
            <person name="Bonometti L."/>
            <person name="Westerberg I."/>
            <person name="Brannstrom I.O."/>
            <person name="Guillou S."/>
            <person name="Cros-Aarteil S."/>
            <person name="Calhoun S."/>
            <person name="Kuo A."/>
            <person name="Mondo S."/>
            <person name="Pangilinan J."/>
            <person name="Riley R."/>
            <person name="Labutti K."/>
            <person name="Andreopoulos B."/>
            <person name="Lipzen A."/>
            <person name="Chen C."/>
            <person name="Yanf M."/>
            <person name="Daum C."/>
            <person name="Ng V."/>
            <person name="Clum A."/>
            <person name="Steindorff A."/>
            <person name="Ohm R."/>
            <person name="Martin F."/>
            <person name="Silar P."/>
            <person name="Natvig D."/>
            <person name="Lalanne C."/>
            <person name="Gautier V."/>
            <person name="Ament-Velasquez S.L."/>
            <person name="Kruys A."/>
            <person name="Hutchinson M.I."/>
            <person name="Powell A.J."/>
            <person name="Barry K."/>
            <person name="Miller A.N."/>
            <person name="Grigoriev I.V."/>
            <person name="Debuchy R."/>
            <person name="Gladieux P."/>
            <person name="Thoren M.H."/>
            <person name="Johannesson H."/>
        </authorList>
    </citation>
    <scope>NUCLEOTIDE SEQUENCE</scope>
    <source>
        <strain evidence="1">CBS 958.72</strain>
    </source>
</reference>
<comment type="caution">
    <text evidence="1">The sequence shown here is derived from an EMBL/GenBank/DDBJ whole genome shotgun (WGS) entry which is preliminary data.</text>
</comment>
<protein>
    <recommendedName>
        <fullName evidence="3">Aminoglycoside phosphotransferase domain-containing protein</fullName>
    </recommendedName>
</protein>
<dbReference type="SUPFAM" id="SSF56112">
    <property type="entry name" value="Protein kinase-like (PK-like)"/>
    <property type="match status" value="1"/>
</dbReference>
<feature type="non-terminal residue" evidence="1">
    <location>
        <position position="100"/>
    </location>
</feature>
<dbReference type="EMBL" id="JAULSN010000003">
    <property type="protein sequence ID" value="KAK3375825.1"/>
    <property type="molecule type" value="Genomic_DNA"/>
</dbReference>
<evidence type="ECO:0008006" key="3">
    <source>
        <dbReference type="Google" id="ProtNLM"/>
    </source>
</evidence>
<accession>A0AAE0NA38</accession>
<feature type="non-terminal residue" evidence="1">
    <location>
        <position position="1"/>
    </location>
</feature>
<dbReference type="InterPro" id="IPR011009">
    <property type="entry name" value="Kinase-like_dom_sf"/>
</dbReference>